<dbReference type="GO" id="GO:0006260">
    <property type="term" value="P:DNA replication"/>
    <property type="evidence" value="ECO:0007669"/>
    <property type="project" value="UniProtKB-KW"/>
</dbReference>
<gene>
    <name evidence="8" type="ORF">FN846DRAFT_906214</name>
</gene>
<protein>
    <submittedName>
        <fullName evidence="8">Replication factor A2</fullName>
    </submittedName>
</protein>
<dbReference type="GO" id="GO:0000724">
    <property type="term" value="P:double-strand break repair via homologous recombination"/>
    <property type="evidence" value="ECO:0007669"/>
    <property type="project" value="TreeGrafter"/>
</dbReference>
<comment type="similarity">
    <text evidence="2">Belongs to the replication factor A protein 2 family.</text>
</comment>
<dbReference type="GO" id="GO:0035861">
    <property type="term" value="C:site of double-strand break"/>
    <property type="evidence" value="ECO:0007669"/>
    <property type="project" value="TreeGrafter"/>
</dbReference>
<comment type="subcellular location">
    <subcellularLocation>
        <location evidence="1">Nucleus</location>
    </subcellularLocation>
</comment>
<reference evidence="8 9" key="1">
    <citation type="submission" date="2019-09" db="EMBL/GenBank/DDBJ databases">
        <title>Draft genome of the ectomycorrhizal ascomycete Sphaerosporella brunnea.</title>
        <authorList>
            <consortium name="DOE Joint Genome Institute"/>
            <person name="Benucci G.M."/>
            <person name="Marozzi G."/>
            <person name="Antonielli L."/>
            <person name="Sanchez S."/>
            <person name="Marco P."/>
            <person name="Wang X."/>
            <person name="Falini L.B."/>
            <person name="Barry K."/>
            <person name="Haridas S."/>
            <person name="Lipzen A."/>
            <person name="Labutti K."/>
            <person name="Grigoriev I.V."/>
            <person name="Murat C."/>
            <person name="Martin F."/>
            <person name="Albertini E."/>
            <person name="Donnini D."/>
            <person name="Bonito G."/>
        </authorList>
    </citation>
    <scope>NUCLEOTIDE SEQUENCE [LARGE SCALE GENOMIC DNA]</scope>
    <source>
        <strain evidence="8 9">Sb_GMNB300</strain>
    </source>
</reference>
<dbReference type="Pfam" id="PF08784">
    <property type="entry name" value="RPA_C"/>
    <property type="match status" value="1"/>
</dbReference>
<evidence type="ECO:0000313" key="8">
    <source>
        <dbReference type="EMBL" id="KAA8908342.1"/>
    </source>
</evidence>
<keyword evidence="9" id="KW-1185">Reference proteome</keyword>
<keyword evidence="3" id="KW-0235">DNA replication</keyword>
<dbReference type="InterPro" id="IPR012340">
    <property type="entry name" value="NA-bd_OB-fold"/>
</dbReference>
<evidence type="ECO:0000313" key="9">
    <source>
        <dbReference type="Proteomes" id="UP000326924"/>
    </source>
</evidence>
<evidence type="ECO:0000256" key="4">
    <source>
        <dbReference type="ARBA" id="ARBA00023125"/>
    </source>
</evidence>
<dbReference type="GO" id="GO:0000781">
    <property type="term" value="C:chromosome, telomeric region"/>
    <property type="evidence" value="ECO:0007669"/>
    <property type="project" value="TreeGrafter"/>
</dbReference>
<dbReference type="InterPro" id="IPR036388">
    <property type="entry name" value="WH-like_DNA-bd_sf"/>
</dbReference>
<name>A0A5J5EZJ5_9PEZI</name>
<feature type="region of interest" description="Disordered" evidence="6">
    <location>
        <begin position="30"/>
        <end position="51"/>
    </location>
</feature>
<dbReference type="CDD" id="cd04478">
    <property type="entry name" value="RPA2_DBD_D"/>
    <property type="match status" value="1"/>
</dbReference>
<dbReference type="AlphaFoldDB" id="A0A5J5EZJ5"/>
<dbReference type="PANTHER" id="PTHR13989:SF16">
    <property type="entry name" value="REPLICATION PROTEIN A2"/>
    <property type="match status" value="1"/>
</dbReference>
<dbReference type="InterPro" id="IPR036390">
    <property type="entry name" value="WH_DNA-bd_sf"/>
</dbReference>
<evidence type="ECO:0000256" key="1">
    <source>
        <dbReference type="ARBA" id="ARBA00004123"/>
    </source>
</evidence>
<dbReference type="SUPFAM" id="SSF46785">
    <property type="entry name" value="Winged helix' DNA-binding domain"/>
    <property type="match status" value="1"/>
</dbReference>
<dbReference type="InterPro" id="IPR014892">
    <property type="entry name" value="RPA_C"/>
</dbReference>
<dbReference type="PIRSF" id="PIRSF036949">
    <property type="entry name" value="RPA32"/>
    <property type="match status" value="1"/>
</dbReference>
<organism evidence="8 9">
    <name type="scientific">Sphaerosporella brunnea</name>
    <dbReference type="NCBI Taxonomy" id="1250544"/>
    <lineage>
        <taxon>Eukaryota</taxon>
        <taxon>Fungi</taxon>
        <taxon>Dikarya</taxon>
        <taxon>Ascomycota</taxon>
        <taxon>Pezizomycotina</taxon>
        <taxon>Pezizomycetes</taxon>
        <taxon>Pezizales</taxon>
        <taxon>Pyronemataceae</taxon>
        <taxon>Sphaerosporella</taxon>
    </lineage>
</organism>
<dbReference type="Proteomes" id="UP000326924">
    <property type="component" value="Unassembled WGS sequence"/>
</dbReference>
<evidence type="ECO:0000256" key="2">
    <source>
        <dbReference type="ARBA" id="ARBA00007815"/>
    </source>
</evidence>
<evidence type="ECO:0000259" key="7">
    <source>
        <dbReference type="Pfam" id="PF08784"/>
    </source>
</evidence>
<dbReference type="Gene3D" id="2.40.50.140">
    <property type="entry name" value="Nucleic acid-binding proteins"/>
    <property type="match status" value="1"/>
</dbReference>
<evidence type="ECO:0000256" key="6">
    <source>
        <dbReference type="SAM" id="MobiDB-lite"/>
    </source>
</evidence>
<keyword evidence="5" id="KW-0539">Nucleus</keyword>
<dbReference type="GO" id="GO:0003697">
    <property type="term" value="F:single-stranded DNA binding"/>
    <property type="evidence" value="ECO:0007669"/>
    <property type="project" value="TreeGrafter"/>
</dbReference>
<evidence type="ECO:0000256" key="3">
    <source>
        <dbReference type="ARBA" id="ARBA00022705"/>
    </source>
</evidence>
<evidence type="ECO:0000256" key="5">
    <source>
        <dbReference type="ARBA" id="ARBA00023242"/>
    </source>
</evidence>
<dbReference type="OrthoDB" id="25571at2759"/>
<comment type="caution">
    <text evidence="8">The sequence shown here is derived from an EMBL/GenBank/DDBJ whole genome shotgun (WGS) entry which is preliminary data.</text>
</comment>
<keyword evidence="4" id="KW-0238">DNA-binding</keyword>
<proteinExistence type="inferred from homology"/>
<dbReference type="Gene3D" id="1.10.10.10">
    <property type="entry name" value="Winged helix-like DNA-binding domain superfamily/Winged helix DNA-binding domain"/>
    <property type="match status" value="1"/>
</dbReference>
<feature type="domain" description="Replication protein A C-terminal" evidence="7">
    <location>
        <begin position="174"/>
        <end position="279"/>
    </location>
</feature>
<dbReference type="InterPro" id="IPR040260">
    <property type="entry name" value="RFA2-like"/>
</dbReference>
<dbReference type="SUPFAM" id="SSF50249">
    <property type="entry name" value="Nucleic acid-binding proteins"/>
    <property type="match status" value="1"/>
</dbReference>
<dbReference type="GO" id="GO:0006289">
    <property type="term" value="P:nucleotide-excision repair"/>
    <property type="evidence" value="ECO:0007669"/>
    <property type="project" value="TreeGrafter"/>
</dbReference>
<dbReference type="GO" id="GO:0005662">
    <property type="term" value="C:DNA replication factor A complex"/>
    <property type="evidence" value="ECO:0007669"/>
    <property type="project" value="TreeGrafter"/>
</dbReference>
<accession>A0A5J5EZJ5</accession>
<sequence length="286" mass="30341">MSQYPSDLKRYGGNNYDTYGGGGGGGFYTGSQGGGGTQASPGSEAKGRGANTLRPVTIKQILETTQELADAPFKIDGVEISYITFVGRVRSVAEQTTNNTYVIDDGTGTLDVKQWVDTDAVGDGSAQQLNGQYVRVLGQLKSFSNKKHVGSHKIQLVTDFNEVQYHLLEATATHLHLTRGPPEQFAPAGDGSAVATSAYGQNRGTGDVVMGGTADAGGRLSNVSQNARIVYSTIKKDAESSEGMHVNNIRIKSHLPRDVVAKAVEELLAAGIVYTTLDEYHVAVLD</sequence>
<dbReference type="PANTHER" id="PTHR13989">
    <property type="entry name" value="REPLICATION PROTEIN A-RELATED"/>
    <property type="match status" value="1"/>
</dbReference>
<dbReference type="InterPro" id="IPR014646">
    <property type="entry name" value="Rfa2/RPA32"/>
</dbReference>
<dbReference type="EMBL" id="VXIS01000069">
    <property type="protein sequence ID" value="KAA8908342.1"/>
    <property type="molecule type" value="Genomic_DNA"/>
</dbReference>
<dbReference type="InParanoid" id="A0A5J5EZJ5"/>